<evidence type="ECO:0000256" key="3">
    <source>
        <dbReference type="ARBA" id="ARBA00009677"/>
    </source>
</evidence>
<comment type="caution">
    <text evidence="10">The sequence shown here is derived from an EMBL/GenBank/DDBJ whole genome shotgun (WGS) entry which is preliminary data.</text>
</comment>
<evidence type="ECO:0000256" key="1">
    <source>
        <dbReference type="ARBA" id="ARBA00004117"/>
    </source>
</evidence>
<evidence type="ECO:0000256" key="2">
    <source>
        <dbReference type="ARBA" id="ARBA00004613"/>
    </source>
</evidence>
<sequence length="484" mass="50787">MTISAALSNALSSLAAEQRQSMILANNIANANTPGYVRRDMPRSEQLVAGVGSGVMAGATQRAGDAALAAASRMADGMEAYAGRMREMLEAYNATVGQPSDERSLSSKLGSFKEAMTTLSSAPDNAVAQAQALAAAQDLVEAFHAMDSAISEARAKADLSVAQDVEAVNAALGSLAEMDRQMAVASARGASTAEFEDRRDTLLADISGRLPLRVFDNGPGHLLLMTDGGTTLYDSTVIHPLSFTHTPTMPAESRHPAALSAVTVEGQALRMSDSGSIAASLQLRDVTLPRFTDMIDQVAARLIQSFQEADTTLSGQQAGLFAVTGEADWDAGAPFLGLSRKIAINPAADPEQGGALSALRAGMHATPAMLEGQAADNTVILRALDALEKARAYGGATGLPSSMSLSQAASQSIGLMQGERAIWSDRAEARGRLALQAREDLTNKTAVNIDEEMQRLLVVQQTYAASVQVIQAAARMLEQLEQIR</sequence>
<evidence type="ECO:0000259" key="7">
    <source>
        <dbReference type="Pfam" id="PF00460"/>
    </source>
</evidence>
<dbReference type="EMBL" id="PDNU01000037">
    <property type="protein sequence ID" value="PHK93692.1"/>
    <property type="molecule type" value="Genomic_DNA"/>
</dbReference>
<keyword evidence="5" id="KW-0964">Secreted</keyword>
<dbReference type="InterPro" id="IPR053927">
    <property type="entry name" value="FlgK_helical"/>
</dbReference>
<dbReference type="NCBIfam" id="TIGR02492">
    <property type="entry name" value="flgK_ends"/>
    <property type="match status" value="1"/>
</dbReference>
<dbReference type="OrthoDB" id="7181295at2"/>
<keyword evidence="6" id="KW-0975">Bacterial flagellum</keyword>
<evidence type="ECO:0000256" key="5">
    <source>
        <dbReference type="ARBA" id="ARBA00022525"/>
    </source>
</evidence>
<evidence type="ECO:0000313" key="11">
    <source>
        <dbReference type="Proteomes" id="UP000223527"/>
    </source>
</evidence>
<dbReference type="GO" id="GO:0009424">
    <property type="term" value="C:bacterial-type flagellum hook"/>
    <property type="evidence" value="ECO:0007669"/>
    <property type="project" value="InterPro"/>
</dbReference>
<organism evidence="10 11">
    <name type="scientific">Teichococcus rhizosphaerae</name>
    <dbReference type="NCBI Taxonomy" id="1335062"/>
    <lineage>
        <taxon>Bacteria</taxon>
        <taxon>Pseudomonadati</taxon>
        <taxon>Pseudomonadota</taxon>
        <taxon>Alphaproteobacteria</taxon>
        <taxon>Acetobacterales</taxon>
        <taxon>Roseomonadaceae</taxon>
        <taxon>Roseomonas</taxon>
    </lineage>
</organism>
<feature type="domain" description="Flagellar basal-body/hook protein C-terminal" evidence="8">
    <location>
        <begin position="446"/>
        <end position="483"/>
    </location>
</feature>
<dbReference type="GO" id="GO:0009425">
    <property type="term" value="C:bacterial-type flagellum basal body"/>
    <property type="evidence" value="ECO:0007669"/>
    <property type="project" value="UniProtKB-SubCell"/>
</dbReference>
<keyword evidence="10" id="KW-0966">Cell projection</keyword>
<feature type="domain" description="Flagellar hook-associated protein FlgK helical" evidence="9">
    <location>
        <begin position="101"/>
        <end position="310"/>
    </location>
</feature>
<dbReference type="InterPro" id="IPR001444">
    <property type="entry name" value="Flag_bb_rod_N"/>
</dbReference>
<evidence type="ECO:0000259" key="8">
    <source>
        <dbReference type="Pfam" id="PF06429"/>
    </source>
</evidence>
<dbReference type="InterPro" id="IPR002371">
    <property type="entry name" value="FlgK"/>
</dbReference>
<comment type="subcellular location">
    <subcellularLocation>
        <location evidence="1">Bacterial flagellum basal body</location>
    </subcellularLocation>
    <subcellularLocation>
        <location evidence="2">Secreted</location>
    </subcellularLocation>
</comment>
<gene>
    <name evidence="10" type="primary">flgK</name>
    <name evidence="10" type="ORF">CR162_17030</name>
</gene>
<dbReference type="Pfam" id="PF00460">
    <property type="entry name" value="Flg_bb_rod"/>
    <property type="match status" value="1"/>
</dbReference>
<evidence type="ECO:0000256" key="4">
    <source>
        <dbReference type="ARBA" id="ARBA00016244"/>
    </source>
</evidence>
<dbReference type="AlphaFoldDB" id="A0A2C6XYT0"/>
<dbReference type="Pfam" id="PF22638">
    <property type="entry name" value="FlgK_D1"/>
    <property type="match status" value="1"/>
</dbReference>
<dbReference type="PANTHER" id="PTHR30033:SF1">
    <property type="entry name" value="FLAGELLAR HOOK-ASSOCIATED PROTEIN 1"/>
    <property type="match status" value="1"/>
</dbReference>
<name>A0A2C6XYT0_9PROT</name>
<accession>A0A2C6XYT0</accession>
<dbReference type="SUPFAM" id="SSF64518">
    <property type="entry name" value="Phase 1 flagellin"/>
    <property type="match status" value="1"/>
</dbReference>
<keyword evidence="10" id="KW-0969">Cilium</keyword>
<dbReference type="PANTHER" id="PTHR30033">
    <property type="entry name" value="FLAGELLAR HOOK-ASSOCIATED PROTEIN 1"/>
    <property type="match status" value="1"/>
</dbReference>
<protein>
    <recommendedName>
        <fullName evidence="4">Flagellar hook-associated protein 1</fullName>
    </recommendedName>
</protein>
<dbReference type="GO" id="GO:0044780">
    <property type="term" value="P:bacterial-type flagellum assembly"/>
    <property type="evidence" value="ECO:0007669"/>
    <property type="project" value="InterPro"/>
</dbReference>
<evidence type="ECO:0000259" key="9">
    <source>
        <dbReference type="Pfam" id="PF22638"/>
    </source>
</evidence>
<dbReference type="InterPro" id="IPR010930">
    <property type="entry name" value="Flg_bb/hook_C_dom"/>
</dbReference>
<dbReference type="GO" id="GO:0005576">
    <property type="term" value="C:extracellular region"/>
    <property type="evidence" value="ECO:0007669"/>
    <property type="project" value="UniProtKB-SubCell"/>
</dbReference>
<evidence type="ECO:0000313" key="10">
    <source>
        <dbReference type="EMBL" id="PHK93692.1"/>
    </source>
</evidence>
<keyword evidence="11" id="KW-1185">Reference proteome</keyword>
<reference evidence="10 11" key="1">
    <citation type="submission" date="2017-10" db="EMBL/GenBank/DDBJ databases">
        <authorList>
            <person name="Banno H."/>
            <person name="Chua N.-H."/>
        </authorList>
    </citation>
    <scope>NUCLEOTIDE SEQUENCE [LARGE SCALE GENOMIC DNA]</scope>
    <source>
        <strain evidence="10 11">YW11</strain>
    </source>
</reference>
<dbReference type="GO" id="GO:0005198">
    <property type="term" value="F:structural molecule activity"/>
    <property type="evidence" value="ECO:0007669"/>
    <property type="project" value="InterPro"/>
</dbReference>
<proteinExistence type="inferred from homology"/>
<feature type="domain" description="Flagellar basal body rod protein N-terminal" evidence="7">
    <location>
        <begin position="8"/>
        <end position="36"/>
    </location>
</feature>
<keyword evidence="10" id="KW-0282">Flagellum</keyword>
<dbReference type="Pfam" id="PF06429">
    <property type="entry name" value="Flg_bbr_C"/>
    <property type="match status" value="1"/>
</dbReference>
<dbReference type="RefSeq" id="WP_099096739.1">
    <property type="nucleotide sequence ID" value="NZ_PDNU01000037.1"/>
</dbReference>
<comment type="similarity">
    <text evidence="3">Belongs to the flagella basal body rod proteins family.</text>
</comment>
<evidence type="ECO:0000256" key="6">
    <source>
        <dbReference type="ARBA" id="ARBA00023143"/>
    </source>
</evidence>
<dbReference type="Proteomes" id="UP000223527">
    <property type="component" value="Unassembled WGS sequence"/>
</dbReference>